<protein>
    <recommendedName>
        <fullName evidence="3">Phage protein</fullName>
    </recommendedName>
</protein>
<evidence type="ECO:0000313" key="2">
    <source>
        <dbReference type="Proteomes" id="UP000239650"/>
    </source>
</evidence>
<evidence type="ECO:0000313" key="1">
    <source>
        <dbReference type="EMBL" id="SPE18672.1"/>
    </source>
</evidence>
<name>A0AAE8LUQ9_LATSK</name>
<proteinExistence type="predicted"/>
<gene>
    <name evidence="1" type="ORF">LAS9267_00220</name>
</gene>
<evidence type="ECO:0008006" key="3">
    <source>
        <dbReference type="Google" id="ProtNLM"/>
    </source>
</evidence>
<sequence>MTKNKLEDLNNHLFEQLERLNDDDLTDEQIKSESKRASAMAEISEQIIKNAGLALKAIGEYNVDTNLLTNVNESKTEHKGGQIG</sequence>
<accession>A0AAE8LUQ9</accession>
<organism evidence="1 2">
    <name type="scientific">Latilactobacillus sakei</name>
    <name type="common">Lactobacillus sakei</name>
    <dbReference type="NCBI Taxonomy" id="1599"/>
    <lineage>
        <taxon>Bacteria</taxon>
        <taxon>Bacillati</taxon>
        <taxon>Bacillota</taxon>
        <taxon>Bacilli</taxon>
        <taxon>Lactobacillales</taxon>
        <taxon>Lactobacillaceae</taxon>
        <taxon>Latilactobacillus</taxon>
    </lineage>
</organism>
<dbReference type="RefSeq" id="WP_105299993.1">
    <property type="nucleotide sequence ID" value="NZ_OKRC01000001.1"/>
</dbReference>
<dbReference type="Proteomes" id="UP000239650">
    <property type="component" value="Unassembled WGS sequence"/>
</dbReference>
<dbReference type="EMBL" id="OKRC01000001">
    <property type="protein sequence ID" value="SPE18672.1"/>
    <property type="molecule type" value="Genomic_DNA"/>
</dbReference>
<comment type="caution">
    <text evidence="1">The sequence shown here is derived from an EMBL/GenBank/DDBJ whole genome shotgun (WGS) entry which is preliminary data.</text>
</comment>
<dbReference type="AlphaFoldDB" id="A0AAE8LUQ9"/>
<reference evidence="1 2" key="1">
    <citation type="submission" date="2018-02" db="EMBL/GenBank/DDBJ databases">
        <authorList>
            <person name="Rodrigo-Torres L."/>
            <person name="Arahal R. D."/>
            <person name="Lucena T."/>
        </authorList>
    </citation>
    <scope>NUCLEOTIDE SEQUENCE [LARGE SCALE GENOMIC DNA]</scope>
    <source>
        <strain evidence="1 2">CECT 9267</strain>
    </source>
</reference>